<dbReference type="Gene3D" id="1.20.1050.80">
    <property type="entry name" value="VPS9 domain"/>
    <property type="match status" value="1"/>
</dbReference>
<feature type="compositionally biased region" description="Acidic residues" evidence="2">
    <location>
        <begin position="235"/>
        <end position="248"/>
    </location>
</feature>
<feature type="compositionally biased region" description="Basic and acidic residues" evidence="2">
    <location>
        <begin position="75"/>
        <end position="84"/>
    </location>
</feature>
<feature type="region of interest" description="Disordered" evidence="2">
    <location>
        <begin position="584"/>
        <end position="615"/>
    </location>
</feature>
<dbReference type="SMART" id="SM00698">
    <property type="entry name" value="MORN"/>
    <property type="match status" value="3"/>
</dbReference>
<dbReference type="Pfam" id="PF02204">
    <property type="entry name" value="VPS9"/>
    <property type="match status" value="1"/>
</dbReference>
<dbReference type="PROSITE" id="PS51205">
    <property type="entry name" value="VPS9"/>
    <property type="match status" value="1"/>
</dbReference>
<organism evidence="4">
    <name type="scientific">Percolomonas cosmopolitus</name>
    <dbReference type="NCBI Taxonomy" id="63605"/>
    <lineage>
        <taxon>Eukaryota</taxon>
        <taxon>Discoba</taxon>
        <taxon>Heterolobosea</taxon>
        <taxon>Tetramitia</taxon>
        <taxon>Eutetramitia</taxon>
        <taxon>Percolomonadidae</taxon>
        <taxon>Percolomonas</taxon>
    </lineage>
</organism>
<feature type="compositionally biased region" description="Polar residues" evidence="2">
    <location>
        <begin position="251"/>
        <end position="261"/>
    </location>
</feature>
<evidence type="ECO:0000313" key="4">
    <source>
        <dbReference type="EMBL" id="CAD9084257.1"/>
    </source>
</evidence>
<feature type="compositionally biased region" description="Low complexity" evidence="2">
    <location>
        <begin position="35"/>
        <end position="59"/>
    </location>
</feature>
<dbReference type="InterPro" id="IPR037191">
    <property type="entry name" value="VPS9_dom_sf"/>
</dbReference>
<evidence type="ECO:0000256" key="2">
    <source>
        <dbReference type="SAM" id="MobiDB-lite"/>
    </source>
</evidence>
<feature type="compositionally biased region" description="Polar residues" evidence="2">
    <location>
        <begin position="155"/>
        <end position="166"/>
    </location>
</feature>
<feature type="region of interest" description="Disordered" evidence="2">
    <location>
        <begin position="206"/>
        <end position="274"/>
    </location>
</feature>
<feature type="compositionally biased region" description="Low complexity" evidence="2">
    <location>
        <begin position="206"/>
        <end position="224"/>
    </location>
</feature>
<sequence length="1104" mass="124936">MRESHFQVHKRHTFIKSEHEFFHMSQHTMSPRTMPHSTNNHSSSSPNPTTTTNVNPSSPEIAQNSTLLSDVMSPKTEESPDAIDKPNIQSPTDLPISMNSIDPILHEEPHIEQLEASNSFEEKNGVLTGKHVEMDTQPHTATKTKRRDEAHDTNSTHQGTTSTSTPQILLHKPSQHILNPLSLLNSSQDTEPDNAIPDHILRTISQFQQQQQQSQSRSHSRSSSAMYANTSESLITEEDTDDLIEDDELSHSSTNTNSSAVNGGKKPRSSASSEPFLNITMVPVKTTLQSIRYPNGAHFEGSVEMEHMRRHGRGTLTYANGDTFDGDWCQGKRHGPAYCEFIADDRNLRALIGSFMDDVITNEDVDLTYTDGSRYFGKVSMQTKNDSLKELDGRRLEKFLRHGMGEMFFLNGESYSGTFHKDRMHGFGVFMGQEGQYYGNFHHGKKQGYGVLMFPNGTFYRGNWKNDKKNGKGDMIISNGSAISGTWKDNQVTKAQYVNLENDAIADWIPTVSLNLLRETMQGISEDKYSFAHSLNLSVADRQLVGPTKWIGFLDLNSDLFDQFAKKFRETTAYKFYLEQKKSSASQSGSGSSRGGSTGGGASSRGAPPRTDESNDLARSSLVTALEHFLTENCESGELGKIISAFDSMFHCRYRDITSKTAKRQKPLALDDFFSFLNLFHKHVSQVLTEEILSIYSSEHLLILLKNQVLSRLYKQLFEIYKFLYHQKDSHMRFKLKSLKSITMKEIGCPPDSIPDDDDYSDYQEAAQMLKKLSGQTCPKNKFKILKKTDDAIVSAYRQVKEKRRDRQFEERRKRGEHVDPSLEAPLILDLGANTKIPLHIYVFILANIAHACSELQFMSDFFDNEIATSVYALRFANYEQVVEFISKIDPSIRDENSEIIPVDRITERVSQKIDNIFSECSRKKMPQPKMLWLSSVFIAIAAVPLLERNHVLIFEQFFQLFDRYFEYAKIILQQASVNLERSSIDARAGGKRCRSGHRKNAKSNSAPSIHISSPTGEEVSPPTTPSQQERVEIDANAAASSPFNKTSMVTTSSLGFSEKSLKIIRKENQKIRYTYALIVERPFPSFVYGKFANRLEEAIQRFE</sequence>
<dbReference type="EMBL" id="HBGD01009113">
    <property type="protein sequence ID" value="CAD9084257.1"/>
    <property type="molecule type" value="Transcribed_RNA"/>
</dbReference>
<dbReference type="SUPFAM" id="SSF82185">
    <property type="entry name" value="Histone H3 K4-specific methyltransferase SET7/9 N-terminal domain"/>
    <property type="match status" value="2"/>
</dbReference>
<dbReference type="PANTHER" id="PTHR23084">
    <property type="entry name" value="PHOSPHATIDYLINOSITOL-4-PHOSPHATE 5-KINASE RELATED"/>
    <property type="match status" value="1"/>
</dbReference>
<dbReference type="Gene3D" id="2.20.110.10">
    <property type="entry name" value="Histone H3 K4-specific methyltransferase SET7/9 N-terminal domain"/>
    <property type="match status" value="2"/>
</dbReference>
<dbReference type="AlphaFoldDB" id="A0A7S1PH77"/>
<dbReference type="PANTHER" id="PTHR23084:SF263">
    <property type="entry name" value="MORN REPEAT-CONTAINING PROTEIN 1"/>
    <property type="match status" value="1"/>
</dbReference>
<feature type="compositionally biased region" description="Basic residues" evidence="2">
    <location>
        <begin position="990"/>
        <end position="1002"/>
    </location>
</feature>
<keyword evidence="1" id="KW-0677">Repeat</keyword>
<gene>
    <name evidence="4" type="ORF">PCOS0759_LOCUS7511</name>
</gene>
<feature type="compositionally biased region" description="Gly residues" evidence="2">
    <location>
        <begin position="592"/>
        <end position="603"/>
    </location>
</feature>
<feature type="region of interest" description="Disordered" evidence="2">
    <location>
        <begin position="29"/>
        <end position="94"/>
    </location>
</feature>
<feature type="region of interest" description="Disordered" evidence="2">
    <location>
        <begin position="989"/>
        <end position="1029"/>
    </location>
</feature>
<dbReference type="InterPro" id="IPR003409">
    <property type="entry name" value="MORN"/>
</dbReference>
<reference evidence="4" key="1">
    <citation type="submission" date="2021-01" db="EMBL/GenBank/DDBJ databases">
        <authorList>
            <person name="Corre E."/>
            <person name="Pelletier E."/>
            <person name="Niang G."/>
            <person name="Scheremetjew M."/>
            <person name="Finn R."/>
            <person name="Kale V."/>
            <person name="Holt S."/>
            <person name="Cochrane G."/>
            <person name="Meng A."/>
            <person name="Brown T."/>
            <person name="Cohen L."/>
        </authorList>
    </citation>
    <scope>NUCLEOTIDE SEQUENCE</scope>
    <source>
        <strain evidence="4">WS</strain>
    </source>
</reference>
<feature type="region of interest" description="Disordered" evidence="2">
    <location>
        <begin position="128"/>
        <end position="166"/>
    </location>
</feature>
<evidence type="ECO:0000256" key="1">
    <source>
        <dbReference type="ARBA" id="ARBA00022737"/>
    </source>
</evidence>
<feature type="domain" description="VPS9" evidence="3">
    <location>
        <begin position="726"/>
        <end position="895"/>
    </location>
</feature>
<dbReference type="InterPro" id="IPR003123">
    <property type="entry name" value="VPS9"/>
</dbReference>
<name>A0A7S1PH77_9EUKA</name>
<evidence type="ECO:0000259" key="3">
    <source>
        <dbReference type="PROSITE" id="PS51205"/>
    </source>
</evidence>
<accession>A0A7S1PH77</accession>
<protein>
    <recommendedName>
        <fullName evidence="3">VPS9 domain-containing protein</fullName>
    </recommendedName>
</protein>
<feature type="compositionally biased region" description="Polar residues" evidence="2">
    <location>
        <begin position="1003"/>
        <end position="1016"/>
    </location>
</feature>
<proteinExistence type="predicted"/>
<dbReference type="SUPFAM" id="SSF109993">
    <property type="entry name" value="VPS9 domain"/>
    <property type="match status" value="1"/>
</dbReference>
<dbReference type="Pfam" id="PF02493">
    <property type="entry name" value="MORN"/>
    <property type="match status" value="4"/>
</dbReference>